<keyword evidence="2 7" id="KW-0694">RNA-binding</keyword>
<sequence length="330" mass="36703">MSESASQSQHITLTGIIDQTQFDRRLDQVLADLFPEYSRSKLKEWILAGFVQLDGEVVTVARQKVLGHEQVDINAEVAVQVQNVAQDIELDIIFEDEHVLVINKPAGLVVHPGAGNSDGTVLNALLAHCPEIETVARAGIVHRLDKDTTGLMVVAKTLLAQTYLVEQLQTRVMSREYEALVTGTMVAGGMVDEPIGRHPSKRTAMAVRETGKEATTHYRIIEKFRNHTHLRLKLESGRTHQIRVHMAHIRHSLVGDQLYGGRPRMPKAASESFMAALRGFKRQALHAAQLSFSHPITEDWLTFKAPLPDDFVALLDAVREDTAEHGLDLD</sequence>
<dbReference type="Proteomes" id="UP001165413">
    <property type="component" value="Unassembled WGS sequence"/>
</dbReference>
<dbReference type="GO" id="GO:0000455">
    <property type="term" value="P:enzyme-directed rRNA pseudouridine synthesis"/>
    <property type="evidence" value="ECO:0007669"/>
    <property type="project" value="TreeGrafter"/>
</dbReference>
<evidence type="ECO:0000256" key="2">
    <source>
        <dbReference type="ARBA" id="ARBA00022884"/>
    </source>
</evidence>
<dbReference type="NCBIfam" id="TIGR00005">
    <property type="entry name" value="rluA_subfam"/>
    <property type="match status" value="1"/>
</dbReference>
<organism evidence="10 11">
    <name type="scientific">Opacimonas viscosa</name>
    <dbReference type="NCBI Taxonomy" id="2961944"/>
    <lineage>
        <taxon>Bacteria</taxon>
        <taxon>Pseudomonadati</taxon>
        <taxon>Pseudomonadota</taxon>
        <taxon>Gammaproteobacteria</taxon>
        <taxon>Alteromonadales</taxon>
        <taxon>Alteromonadaceae</taxon>
        <taxon>Opacimonas</taxon>
    </lineage>
</organism>
<gene>
    <name evidence="10" type="primary">rluD</name>
    <name evidence="10" type="ORF">NLF92_08515</name>
</gene>
<dbReference type="AlphaFoldDB" id="A0AA41X2U3"/>
<dbReference type="PANTHER" id="PTHR21600:SF44">
    <property type="entry name" value="RIBOSOMAL LARGE SUBUNIT PSEUDOURIDINE SYNTHASE D"/>
    <property type="match status" value="1"/>
</dbReference>
<evidence type="ECO:0000256" key="6">
    <source>
        <dbReference type="PIRSR" id="PIRSR606225-1"/>
    </source>
</evidence>
<evidence type="ECO:0000313" key="10">
    <source>
        <dbReference type="EMBL" id="MCP3428988.1"/>
    </source>
</evidence>
<comment type="catalytic activity">
    <reaction evidence="8">
        <text>a uridine in RNA = a pseudouridine in RNA</text>
        <dbReference type="Rhea" id="RHEA:48348"/>
        <dbReference type="Rhea" id="RHEA-COMP:12068"/>
        <dbReference type="Rhea" id="RHEA-COMP:12069"/>
        <dbReference type="ChEBI" id="CHEBI:65314"/>
        <dbReference type="ChEBI" id="CHEBI:65315"/>
    </reaction>
</comment>
<reference evidence="10" key="1">
    <citation type="submission" date="2022-07" db="EMBL/GenBank/DDBJ databases">
        <title>Characterization of the Novel Bacterium Alteromonas immobilis LMIT006 and Alteromonas gregis LMIT007.</title>
        <authorList>
            <person name="Lin X."/>
        </authorList>
    </citation>
    <scope>NUCLEOTIDE SEQUENCE</scope>
    <source>
        <strain evidence="10">LMIT007</strain>
    </source>
</reference>
<comment type="similarity">
    <text evidence="1 8">Belongs to the pseudouridine synthase RluA family.</text>
</comment>
<name>A0AA41X2U3_9ALTE</name>
<dbReference type="PANTHER" id="PTHR21600">
    <property type="entry name" value="MITOCHONDRIAL RNA PSEUDOURIDINE SYNTHASE"/>
    <property type="match status" value="1"/>
</dbReference>
<dbReference type="Pfam" id="PF00849">
    <property type="entry name" value="PseudoU_synth_2"/>
    <property type="match status" value="1"/>
</dbReference>
<dbReference type="PROSITE" id="PS01129">
    <property type="entry name" value="PSI_RLU"/>
    <property type="match status" value="1"/>
</dbReference>
<dbReference type="Gene3D" id="3.10.290.10">
    <property type="entry name" value="RNA-binding S4 domain"/>
    <property type="match status" value="1"/>
</dbReference>
<dbReference type="InterPro" id="IPR006145">
    <property type="entry name" value="PsdUridine_synth_RsuA/RluA"/>
</dbReference>
<dbReference type="Gene3D" id="3.30.2350.10">
    <property type="entry name" value="Pseudouridine synthase"/>
    <property type="match status" value="1"/>
</dbReference>
<dbReference type="CDD" id="cd02869">
    <property type="entry name" value="PseudoU_synth_RluA_like"/>
    <property type="match status" value="1"/>
</dbReference>
<dbReference type="FunFam" id="3.30.2350.10:FF:000006">
    <property type="entry name" value="Pseudouridine synthase"/>
    <property type="match status" value="1"/>
</dbReference>
<dbReference type="EC" id="5.4.99.-" evidence="8"/>
<dbReference type="InterPro" id="IPR050188">
    <property type="entry name" value="RluA_PseudoU_synthase"/>
</dbReference>
<dbReference type="GO" id="GO:0003723">
    <property type="term" value="F:RNA binding"/>
    <property type="evidence" value="ECO:0007669"/>
    <property type="project" value="UniProtKB-KW"/>
</dbReference>
<evidence type="ECO:0000256" key="5">
    <source>
        <dbReference type="ARBA" id="ARBA00056072"/>
    </source>
</evidence>
<accession>A0AA41X2U3</accession>
<evidence type="ECO:0000256" key="8">
    <source>
        <dbReference type="RuleBase" id="RU362028"/>
    </source>
</evidence>
<evidence type="ECO:0000256" key="4">
    <source>
        <dbReference type="ARBA" id="ARBA00036882"/>
    </source>
</evidence>
<keyword evidence="3 8" id="KW-0413">Isomerase</keyword>
<comment type="catalytic activity">
    <reaction evidence="4">
        <text>uridine(1911/1915/1917) in 23S rRNA = pseudouridine(1911/1915/1917) in 23S rRNA</text>
        <dbReference type="Rhea" id="RHEA:42524"/>
        <dbReference type="Rhea" id="RHEA-COMP:10097"/>
        <dbReference type="Rhea" id="RHEA-COMP:10098"/>
        <dbReference type="ChEBI" id="CHEBI:65314"/>
        <dbReference type="ChEBI" id="CHEBI:65315"/>
        <dbReference type="EC" id="5.4.99.23"/>
    </reaction>
</comment>
<dbReference type="PROSITE" id="PS50889">
    <property type="entry name" value="S4"/>
    <property type="match status" value="1"/>
</dbReference>
<evidence type="ECO:0000256" key="1">
    <source>
        <dbReference type="ARBA" id="ARBA00010876"/>
    </source>
</evidence>
<dbReference type="NCBIfam" id="NF008385">
    <property type="entry name" value="PRK11180.1"/>
    <property type="match status" value="1"/>
</dbReference>
<dbReference type="Pfam" id="PF01479">
    <property type="entry name" value="S4"/>
    <property type="match status" value="1"/>
</dbReference>
<comment type="function">
    <text evidence="5">Responsible for synthesis of pseudouridine from uracil at positions 1911, 1915 and 1917 in 23S ribosomal RNA.</text>
</comment>
<dbReference type="InterPro" id="IPR006224">
    <property type="entry name" value="PsdUridine_synth_RluA-like_CS"/>
</dbReference>
<dbReference type="SUPFAM" id="SSF55174">
    <property type="entry name" value="Alpha-L RNA-binding motif"/>
    <property type="match status" value="1"/>
</dbReference>
<feature type="active site" evidence="6">
    <location>
        <position position="145"/>
    </location>
</feature>
<dbReference type="SUPFAM" id="SSF55120">
    <property type="entry name" value="Pseudouridine synthase"/>
    <property type="match status" value="1"/>
</dbReference>
<dbReference type="CDD" id="cd00165">
    <property type="entry name" value="S4"/>
    <property type="match status" value="1"/>
</dbReference>
<dbReference type="InterPro" id="IPR020103">
    <property type="entry name" value="PsdUridine_synth_cat_dom_sf"/>
</dbReference>
<feature type="domain" description="RNA-binding S4" evidence="9">
    <location>
        <begin position="24"/>
        <end position="82"/>
    </location>
</feature>
<dbReference type="GO" id="GO:0160140">
    <property type="term" value="F:23S rRNA pseudouridine(1911/1915/1917) synthase activity"/>
    <property type="evidence" value="ECO:0007669"/>
    <property type="project" value="UniProtKB-EC"/>
</dbReference>
<dbReference type="InterPro" id="IPR002942">
    <property type="entry name" value="S4_RNA-bd"/>
</dbReference>
<dbReference type="SMART" id="SM00363">
    <property type="entry name" value="S4"/>
    <property type="match status" value="1"/>
</dbReference>
<keyword evidence="11" id="KW-1185">Reference proteome</keyword>
<proteinExistence type="inferred from homology"/>
<dbReference type="InterPro" id="IPR036986">
    <property type="entry name" value="S4_RNA-bd_sf"/>
</dbReference>
<evidence type="ECO:0000313" key="11">
    <source>
        <dbReference type="Proteomes" id="UP001165413"/>
    </source>
</evidence>
<evidence type="ECO:0000256" key="7">
    <source>
        <dbReference type="PROSITE-ProRule" id="PRU00182"/>
    </source>
</evidence>
<evidence type="ECO:0000259" key="9">
    <source>
        <dbReference type="SMART" id="SM00363"/>
    </source>
</evidence>
<dbReference type="InterPro" id="IPR006225">
    <property type="entry name" value="PsdUridine_synth_RluC/D"/>
</dbReference>
<dbReference type="RefSeq" id="WP_254100822.1">
    <property type="nucleotide sequence ID" value="NZ_JANATA010000013.1"/>
</dbReference>
<protein>
    <recommendedName>
        <fullName evidence="8">Pseudouridine synthase</fullName>
        <ecNumber evidence="8">5.4.99.-</ecNumber>
    </recommendedName>
</protein>
<comment type="caution">
    <text evidence="10">The sequence shown here is derived from an EMBL/GenBank/DDBJ whole genome shotgun (WGS) entry which is preliminary data.</text>
</comment>
<dbReference type="EMBL" id="JANATA010000013">
    <property type="protein sequence ID" value="MCP3428988.1"/>
    <property type="molecule type" value="Genomic_DNA"/>
</dbReference>
<evidence type="ECO:0000256" key="3">
    <source>
        <dbReference type="ARBA" id="ARBA00023235"/>
    </source>
</evidence>